<dbReference type="PANTHER" id="PTHR33153">
    <property type="entry name" value="MYND-TYPE DOMAIN-CONTAINING PROTEIN"/>
    <property type="match status" value="1"/>
</dbReference>
<evidence type="ECO:0000313" key="2">
    <source>
        <dbReference type="EMBL" id="KAJ7321173.1"/>
    </source>
</evidence>
<proteinExistence type="predicted"/>
<feature type="compositionally biased region" description="Acidic residues" evidence="1">
    <location>
        <begin position="8"/>
        <end position="18"/>
    </location>
</feature>
<feature type="region of interest" description="Disordered" evidence="1">
    <location>
        <begin position="1"/>
        <end position="23"/>
    </location>
</feature>
<name>A0A9W9Y7R8_9CNID</name>
<protein>
    <submittedName>
        <fullName evidence="2">Uncharacterized protein</fullName>
    </submittedName>
</protein>
<sequence>MELRPESDEQEIDEDDWIENPRESEVQDALRKLTEIEDQQSKIDHKVTEYDMAEIAAHAAFWDERDGKSGEKTPKLKSKKFSKKTESTEVLKDWEGSCCEDDCVQQLPMSFIIKQRKMYWDKDQHHRKDFLLNNISASKVLDTDKRHGGRAQSEKKHLIEGLRICIKAWCIVYGIAKTCYYESAKEVKEKEAEVEEETKIVKGGRSRSPAFDFAEAWFRTFTVNADFQPNSDVKHLPACLTKAAVYKHLQGGNVGEK</sequence>
<gene>
    <name evidence="2" type="ORF">OS493_035341</name>
</gene>
<dbReference type="EMBL" id="MU827830">
    <property type="protein sequence ID" value="KAJ7321173.1"/>
    <property type="molecule type" value="Genomic_DNA"/>
</dbReference>
<comment type="caution">
    <text evidence="2">The sequence shown here is derived from an EMBL/GenBank/DDBJ whole genome shotgun (WGS) entry which is preliminary data.</text>
</comment>
<organism evidence="2 3">
    <name type="scientific">Desmophyllum pertusum</name>
    <dbReference type="NCBI Taxonomy" id="174260"/>
    <lineage>
        <taxon>Eukaryota</taxon>
        <taxon>Metazoa</taxon>
        <taxon>Cnidaria</taxon>
        <taxon>Anthozoa</taxon>
        <taxon>Hexacorallia</taxon>
        <taxon>Scleractinia</taxon>
        <taxon>Caryophylliina</taxon>
        <taxon>Caryophylliidae</taxon>
        <taxon>Desmophyllum</taxon>
    </lineage>
</organism>
<accession>A0A9W9Y7R8</accession>
<reference evidence="2" key="1">
    <citation type="submission" date="2023-01" db="EMBL/GenBank/DDBJ databases">
        <title>Genome assembly of the deep-sea coral Lophelia pertusa.</title>
        <authorList>
            <person name="Herrera S."/>
            <person name="Cordes E."/>
        </authorList>
    </citation>
    <scope>NUCLEOTIDE SEQUENCE</scope>
    <source>
        <strain evidence="2">USNM1676648</strain>
        <tissue evidence="2">Polyp</tissue>
    </source>
</reference>
<evidence type="ECO:0000256" key="1">
    <source>
        <dbReference type="SAM" id="MobiDB-lite"/>
    </source>
</evidence>
<keyword evidence="3" id="KW-1185">Reference proteome</keyword>
<dbReference type="Proteomes" id="UP001163046">
    <property type="component" value="Unassembled WGS sequence"/>
</dbReference>
<dbReference type="OrthoDB" id="5984528at2759"/>
<dbReference type="AlphaFoldDB" id="A0A9W9Y7R8"/>
<evidence type="ECO:0000313" key="3">
    <source>
        <dbReference type="Proteomes" id="UP001163046"/>
    </source>
</evidence>
<dbReference type="PANTHER" id="PTHR33153:SF3">
    <property type="entry name" value="TRAFFICKING PROTEIN PARTICLE COMPLEX SUBUNIT 11 DOMAIN-CONTAINING PROTEIN"/>
    <property type="match status" value="1"/>
</dbReference>